<dbReference type="Pfam" id="PF00512">
    <property type="entry name" value="HisKA"/>
    <property type="match status" value="1"/>
</dbReference>
<evidence type="ECO:0000256" key="3">
    <source>
        <dbReference type="ARBA" id="ARBA00022553"/>
    </source>
</evidence>
<dbReference type="InterPro" id="IPR003661">
    <property type="entry name" value="HisK_dim/P_dom"/>
</dbReference>
<feature type="domain" description="PAS" evidence="10">
    <location>
        <begin position="1"/>
        <end position="54"/>
    </location>
</feature>
<dbReference type="InterPro" id="IPR003594">
    <property type="entry name" value="HATPase_dom"/>
</dbReference>
<evidence type="ECO:0000256" key="6">
    <source>
        <dbReference type="ARBA" id="ARBA00022777"/>
    </source>
</evidence>
<dbReference type="Proteomes" id="UP000245125">
    <property type="component" value="Unassembled WGS sequence"/>
</dbReference>
<dbReference type="InterPro" id="IPR036890">
    <property type="entry name" value="HATPase_C_sf"/>
</dbReference>
<dbReference type="SUPFAM" id="SSF55785">
    <property type="entry name" value="PYP-like sensor domain (PAS domain)"/>
    <property type="match status" value="1"/>
</dbReference>
<keyword evidence="3" id="KW-0597">Phosphoprotein</keyword>
<keyword evidence="4 11" id="KW-0808">Transferase</keyword>
<evidence type="ECO:0000256" key="5">
    <source>
        <dbReference type="ARBA" id="ARBA00022741"/>
    </source>
</evidence>
<gene>
    <name evidence="11" type="ORF">NBG4_140024</name>
</gene>
<dbReference type="Gene3D" id="1.10.287.130">
    <property type="match status" value="1"/>
</dbReference>
<dbReference type="Pfam" id="PF00989">
    <property type="entry name" value="PAS"/>
    <property type="match status" value="1"/>
</dbReference>
<dbReference type="InterPro" id="IPR036097">
    <property type="entry name" value="HisK_dim/P_sf"/>
</dbReference>
<dbReference type="SUPFAM" id="SSF55874">
    <property type="entry name" value="ATPase domain of HSP90 chaperone/DNA topoisomerase II/histidine kinase"/>
    <property type="match status" value="1"/>
</dbReference>
<keyword evidence="7" id="KW-0067">ATP-binding</keyword>
<dbReference type="EMBL" id="OUUY01000046">
    <property type="protein sequence ID" value="SPP99964.1"/>
    <property type="molecule type" value="Genomic_DNA"/>
</dbReference>
<reference evidence="12" key="1">
    <citation type="submission" date="2018-03" db="EMBL/GenBank/DDBJ databases">
        <authorList>
            <person name="Zecchin S."/>
        </authorList>
    </citation>
    <scope>NUCLEOTIDE SEQUENCE [LARGE SCALE GENOMIC DNA]</scope>
</reference>
<dbReference type="Gene3D" id="3.30.450.20">
    <property type="entry name" value="PAS domain"/>
    <property type="match status" value="1"/>
</dbReference>
<dbReference type="GO" id="GO:0000155">
    <property type="term" value="F:phosphorelay sensor kinase activity"/>
    <property type="evidence" value="ECO:0007669"/>
    <property type="project" value="InterPro"/>
</dbReference>
<dbReference type="PROSITE" id="PS50112">
    <property type="entry name" value="PAS"/>
    <property type="match status" value="1"/>
</dbReference>
<evidence type="ECO:0000256" key="7">
    <source>
        <dbReference type="ARBA" id="ARBA00022840"/>
    </source>
</evidence>
<organism evidence="11 12">
    <name type="scientific">Candidatus Sulfobium mesophilum</name>
    <dbReference type="NCBI Taxonomy" id="2016548"/>
    <lineage>
        <taxon>Bacteria</taxon>
        <taxon>Pseudomonadati</taxon>
        <taxon>Nitrospirota</taxon>
        <taxon>Nitrospiria</taxon>
        <taxon>Nitrospirales</taxon>
        <taxon>Nitrospiraceae</taxon>
        <taxon>Candidatus Sulfobium</taxon>
    </lineage>
</organism>
<evidence type="ECO:0000256" key="2">
    <source>
        <dbReference type="ARBA" id="ARBA00012438"/>
    </source>
</evidence>
<keyword evidence="5" id="KW-0547">Nucleotide-binding</keyword>
<name>A0A2U3QF03_9BACT</name>
<dbReference type="GO" id="GO:0006355">
    <property type="term" value="P:regulation of DNA-templated transcription"/>
    <property type="evidence" value="ECO:0007669"/>
    <property type="project" value="InterPro"/>
</dbReference>
<proteinExistence type="predicted"/>
<keyword evidence="8" id="KW-0902">Two-component regulatory system</keyword>
<dbReference type="PROSITE" id="PS50109">
    <property type="entry name" value="HIS_KIN"/>
    <property type="match status" value="1"/>
</dbReference>
<keyword evidence="6" id="KW-0418">Kinase</keyword>
<accession>A0A2U3QF03</accession>
<dbReference type="SMART" id="SM00091">
    <property type="entry name" value="PAS"/>
    <property type="match status" value="1"/>
</dbReference>
<dbReference type="OrthoDB" id="9815750at2"/>
<dbReference type="GO" id="GO:0005524">
    <property type="term" value="F:ATP binding"/>
    <property type="evidence" value="ECO:0007669"/>
    <property type="project" value="UniProtKB-KW"/>
</dbReference>
<dbReference type="AlphaFoldDB" id="A0A2U3QF03"/>
<dbReference type="PANTHER" id="PTHR43065">
    <property type="entry name" value="SENSOR HISTIDINE KINASE"/>
    <property type="match status" value="1"/>
</dbReference>
<dbReference type="SMART" id="SM00388">
    <property type="entry name" value="HisKA"/>
    <property type="match status" value="1"/>
</dbReference>
<dbReference type="EC" id="2.7.13.3" evidence="2"/>
<feature type="domain" description="Histidine kinase" evidence="9">
    <location>
        <begin position="129"/>
        <end position="343"/>
    </location>
</feature>
<evidence type="ECO:0000259" key="9">
    <source>
        <dbReference type="PROSITE" id="PS50109"/>
    </source>
</evidence>
<dbReference type="InterPro" id="IPR004358">
    <property type="entry name" value="Sig_transdc_His_kin-like_C"/>
</dbReference>
<evidence type="ECO:0000313" key="12">
    <source>
        <dbReference type="Proteomes" id="UP000245125"/>
    </source>
</evidence>
<sequence length="345" mass="38749">MISLEAIINSLEEAVILFDKTMRIIYLNKTAEELLRKSSKDIMMKKLSEILDNEKAISPLIKETIHEGRSFKGKSVSLNIGQFINIDFHLSPFFFNGKIEGAVLSISQNINISEREEYDFDSLVYLIGSIAHEIKNPLGGIKGAAQLLRNKLKNAPIDEYVDLIVKETDRLNLILHDYLTLCKKPAFNQVNIHEVMEKALSIMDAPIKGSGITLRRFYDPSLPQIKGDESKLLQVFLNIIKNALESMKKGGRLEISTAPSKESVREGGRIKRWVLISIRDTGRGIPDKDLQKIFIPFYTKKKHGTGLGLALSRKIIKDHGGLITLKSQVGKGTSFFIYIPFGHNG</sequence>
<evidence type="ECO:0000256" key="4">
    <source>
        <dbReference type="ARBA" id="ARBA00022679"/>
    </source>
</evidence>
<dbReference type="InterPro" id="IPR035965">
    <property type="entry name" value="PAS-like_dom_sf"/>
</dbReference>
<evidence type="ECO:0000256" key="8">
    <source>
        <dbReference type="ARBA" id="ARBA00023012"/>
    </source>
</evidence>
<keyword evidence="12" id="KW-1185">Reference proteome</keyword>
<dbReference type="SMART" id="SM00387">
    <property type="entry name" value="HATPase_c"/>
    <property type="match status" value="1"/>
</dbReference>
<evidence type="ECO:0000256" key="1">
    <source>
        <dbReference type="ARBA" id="ARBA00000085"/>
    </source>
</evidence>
<protein>
    <recommendedName>
        <fullName evidence="2">histidine kinase</fullName>
        <ecNumber evidence="2">2.7.13.3</ecNumber>
    </recommendedName>
</protein>
<dbReference type="SUPFAM" id="SSF47384">
    <property type="entry name" value="Homodimeric domain of signal transducing histidine kinase"/>
    <property type="match status" value="1"/>
</dbReference>
<dbReference type="Gene3D" id="3.30.565.10">
    <property type="entry name" value="Histidine kinase-like ATPase, C-terminal domain"/>
    <property type="match status" value="1"/>
</dbReference>
<dbReference type="InterPro" id="IPR005467">
    <property type="entry name" value="His_kinase_dom"/>
</dbReference>
<dbReference type="InterPro" id="IPR000014">
    <property type="entry name" value="PAS"/>
</dbReference>
<evidence type="ECO:0000259" key="10">
    <source>
        <dbReference type="PROSITE" id="PS50112"/>
    </source>
</evidence>
<evidence type="ECO:0000313" key="11">
    <source>
        <dbReference type="EMBL" id="SPP99964.1"/>
    </source>
</evidence>
<dbReference type="Pfam" id="PF02518">
    <property type="entry name" value="HATPase_c"/>
    <property type="match status" value="1"/>
</dbReference>
<comment type="catalytic activity">
    <reaction evidence="1">
        <text>ATP + protein L-histidine = ADP + protein N-phospho-L-histidine.</text>
        <dbReference type="EC" id="2.7.13.3"/>
    </reaction>
</comment>
<dbReference type="PRINTS" id="PR00344">
    <property type="entry name" value="BCTRLSENSOR"/>
</dbReference>
<dbReference type="CDD" id="cd00082">
    <property type="entry name" value="HisKA"/>
    <property type="match status" value="1"/>
</dbReference>
<dbReference type="PANTHER" id="PTHR43065:SF10">
    <property type="entry name" value="PEROXIDE STRESS-ACTIVATED HISTIDINE KINASE MAK3"/>
    <property type="match status" value="1"/>
</dbReference>
<dbReference type="InterPro" id="IPR013767">
    <property type="entry name" value="PAS_fold"/>
</dbReference>